<reference evidence="3" key="1">
    <citation type="submission" date="2025-08" db="UniProtKB">
        <authorList>
            <consortium name="RefSeq"/>
        </authorList>
    </citation>
    <scope>IDENTIFICATION</scope>
    <source>
        <tissue evidence="3">Muscle</tissue>
    </source>
</reference>
<name>A0ABM1BQB5_LIMPO</name>
<dbReference type="RefSeq" id="XP_013786607.2">
    <property type="nucleotide sequence ID" value="XM_013931153.2"/>
</dbReference>
<dbReference type="SMART" id="SM00225">
    <property type="entry name" value="BTB"/>
    <property type="match status" value="1"/>
</dbReference>
<sequence length="466" mass="52898">MEVHTSGNVEENTEFEYVGYVNNRKMDKGRVLERTSSLLQTKSFSDVTFIVGPSTSSKKYVGHKVLLAMASPVFEAMFCGDMADKAKVIRVSDVAPIGFENLLRYAYTDALNLQSVEDAILTATAAKKYLLPHLLRECFAYIERNVTPQSVCQVLEFANTMEAHHLVYKCLNIIDRQTYHVITSPGFSEVSLSVLETIVHRRHLNLNSEYPLYNATCTWAREECKRRSVEADVDNIRNILNSILPYIRFLAMTPEEFCKGPAKSGLLSKDECLGVFMNLAISGIVTVPLGINTETSKRTSPPEFFVCCLYKALSYHTPVRPLRIFGVTFRVTNTEVFVVGLGLPVRLDVSCYSVRQPKVEGLLRCTYGLHEDRPDREEVTVNFVLSKGKNVKIMFDKPLFVHKGIQYKIQLKTSAPLTEDAVAPIIRDRKLDVRVEGVNFQLLPFQEEHYPRKPEAMEFSEIFFYV</sequence>
<dbReference type="Gene3D" id="1.25.40.420">
    <property type="match status" value="1"/>
</dbReference>
<dbReference type="InterPro" id="IPR011705">
    <property type="entry name" value="BACK"/>
</dbReference>
<accession>A0ABM1BQB5</accession>
<dbReference type="Pfam" id="PF00651">
    <property type="entry name" value="BTB"/>
    <property type="match status" value="1"/>
</dbReference>
<dbReference type="InterPro" id="IPR000210">
    <property type="entry name" value="BTB/POZ_dom"/>
</dbReference>
<keyword evidence="2" id="KW-1185">Reference proteome</keyword>
<proteinExistence type="predicted"/>
<dbReference type="PANTHER" id="PTHR45774:SF3">
    <property type="entry name" value="BTB (POZ) DOMAIN-CONTAINING 2B-RELATED"/>
    <property type="match status" value="1"/>
</dbReference>
<dbReference type="GeneID" id="106470590"/>
<feature type="domain" description="BTB" evidence="1">
    <location>
        <begin position="45"/>
        <end position="115"/>
    </location>
</feature>
<dbReference type="Pfam" id="PF07707">
    <property type="entry name" value="BACK"/>
    <property type="match status" value="1"/>
</dbReference>
<dbReference type="SMART" id="SM00875">
    <property type="entry name" value="BACK"/>
    <property type="match status" value="1"/>
</dbReference>
<dbReference type="Proteomes" id="UP000694941">
    <property type="component" value="Unplaced"/>
</dbReference>
<protein>
    <submittedName>
        <fullName evidence="3">BTB/POZ domain-containing protein 6-like</fullName>
    </submittedName>
</protein>
<dbReference type="Gene3D" id="3.30.710.10">
    <property type="entry name" value="Potassium Channel Kv1.1, Chain A"/>
    <property type="match status" value="1"/>
</dbReference>
<evidence type="ECO:0000313" key="3">
    <source>
        <dbReference type="RefSeq" id="XP_013786607.2"/>
    </source>
</evidence>
<dbReference type="PROSITE" id="PS50097">
    <property type="entry name" value="BTB"/>
    <property type="match status" value="1"/>
</dbReference>
<dbReference type="SUPFAM" id="SSF54695">
    <property type="entry name" value="POZ domain"/>
    <property type="match status" value="1"/>
</dbReference>
<evidence type="ECO:0000313" key="2">
    <source>
        <dbReference type="Proteomes" id="UP000694941"/>
    </source>
</evidence>
<gene>
    <name evidence="3" type="primary">LOC106470590</name>
</gene>
<dbReference type="InterPro" id="IPR011333">
    <property type="entry name" value="SKP1/BTB/POZ_sf"/>
</dbReference>
<dbReference type="PANTHER" id="PTHR45774">
    <property type="entry name" value="BTB/POZ DOMAIN-CONTAINING"/>
    <property type="match status" value="1"/>
</dbReference>
<organism evidence="2 3">
    <name type="scientific">Limulus polyphemus</name>
    <name type="common">Atlantic horseshoe crab</name>
    <dbReference type="NCBI Taxonomy" id="6850"/>
    <lineage>
        <taxon>Eukaryota</taxon>
        <taxon>Metazoa</taxon>
        <taxon>Ecdysozoa</taxon>
        <taxon>Arthropoda</taxon>
        <taxon>Chelicerata</taxon>
        <taxon>Merostomata</taxon>
        <taxon>Xiphosura</taxon>
        <taxon>Limulidae</taxon>
        <taxon>Limulus</taxon>
    </lineage>
</organism>
<evidence type="ECO:0000259" key="1">
    <source>
        <dbReference type="PROSITE" id="PS50097"/>
    </source>
</evidence>